<gene>
    <name evidence="2" type="ORF">LRS13_12630</name>
</gene>
<keyword evidence="3" id="KW-1185">Reference proteome</keyword>
<dbReference type="RefSeq" id="WP_353862135.1">
    <property type="nucleotide sequence ID" value="NZ_CP088295.1"/>
</dbReference>
<dbReference type="Gene3D" id="3.30.950.30">
    <property type="entry name" value="Schlafen, AAA domain"/>
    <property type="match status" value="1"/>
</dbReference>
<protein>
    <submittedName>
        <fullName evidence="2">ATP-binding protein</fullName>
    </submittedName>
</protein>
<evidence type="ECO:0000313" key="2">
    <source>
        <dbReference type="EMBL" id="UUY01580.1"/>
    </source>
</evidence>
<keyword evidence="2" id="KW-0067">ATP-binding</keyword>
<keyword evidence="2" id="KW-0547">Nucleotide-binding</keyword>
<evidence type="ECO:0000259" key="1">
    <source>
        <dbReference type="Pfam" id="PF04326"/>
    </source>
</evidence>
<dbReference type="Pfam" id="PF04326">
    <property type="entry name" value="SLFN_AlbA_2"/>
    <property type="match status" value="1"/>
</dbReference>
<organism evidence="2 3">
    <name type="scientific">Svornostia abyssi</name>
    <dbReference type="NCBI Taxonomy" id="2898438"/>
    <lineage>
        <taxon>Bacteria</taxon>
        <taxon>Bacillati</taxon>
        <taxon>Actinomycetota</taxon>
        <taxon>Thermoleophilia</taxon>
        <taxon>Solirubrobacterales</taxon>
        <taxon>Baekduiaceae</taxon>
        <taxon>Svornostia</taxon>
    </lineage>
</organism>
<evidence type="ECO:0000313" key="3">
    <source>
        <dbReference type="Proteomes" id="UP001058860"/>
    </source>
</evidence>
<dbReference type="InterPro" id="IPR038461">
    <property type="entry name" value="Schlafen_AlbA_2_dom_sf"/>
</dbReference>
<accession>A0ABY5PAV6</accession>
<feature type="domain" description="Schlafen AlbA-2" evidence="1">
    <location>
        <begin position="27"/>
        <end position="146"/>
    </location>
</feature>
<name>A0ABY5PAV6_9ACTN</name>
<sequence length="379" mass="41957">MLSPFPVPFCDLQLDHLQDFLAAADEEGLTWEAKSDGPEGGGLRPQHMLRSVCGFAYQLGGYLILGAAQVEGGGWDLTGVTSRTAEPKLWIDQVLDGLRPAPRYRVRVLDLPEERWAAVIQVEPLTNTPCMTRNGQVYERVSSRTLAVTDPTRLHELIRRGAQARDRAETQANAWVARQRRRESGAVGVTVSLVMAATSYEPDIGSRLFHSRYRSRFDHRFEHRLFEEQQIPVPSPAVTEHRIGQSFVRRSSEAGDIRWDAAANWDGTASVVASLTGEILKQGSLFDFVIIPAWSLAADLVEALGGYGDAHIRLLIDVKAIHSYLGSFYRGLGRTTEVSRWSDVAPAGSDLIGSVQRELHRAAGFWTFEGEPDLPQAPT</sequence>
<dbReference type="Proteomes" id="UP001058860">
    <property type="component" value="Chromosome"/>
</dbReference>
<proteinExistence type="predicted"/>
<reference evidence="3" key="1">
    <citation type="submission" date="2021-11" db="EMBL/GenBank/DDBJ databases">
        <title>Cultivation dependent microbiological survey of springs from the worlds oldest radium mine currently devoted to the extraction of radon-saturated water.</title>
        <authorList>
            <person name="Kapinusova G."/>
            <person name="Smrhova T."/>
            <person name="Strejcek M."/>
            <person name="Suman J."/>
            <person name="Jani K."/>
            <person name="Pajer P."/>
            <person name="Uhlik O."/>
        </authorList>
    </citation>
    <scope>NUCLEOTIDE SEQUENCE [LARGE SCALE GENOMIC DNA]</scope>
    <source>
        <strain evidence="3">J379</strain>
    </source>
</reference>
<dbReference type="GO" id="GO:0005524">
    <property type="term" value="F:ATP binding"/>
    <property type="evidence" value="ECO:0007669"/>
    <property type="project" value="UniProtKB-KW"/>
</dbReference>
<dbReference type="EMBL" id="CP088295">
    <property type="protein sequence ID" value="UUY01580.1"/>
    <property type="molecule type" value="Genomic_DNA"/>
</dbReference>
<dbReference type="InterPro" id="IPR007421">
    <property type="entry name" value="Schlafen_AlbA_2_dom"/>
</dbReference>